<dbReference type="OrthoDB" id="1918at2759"/>
<feature type="compositionally biased region" description="Polar residues" evidence="1">
    <location>
        <begin position="252"/>
        <end position="273"/>
    </location>
</feature>
<name>A0A165A5T9_XYLHT</name>
<organism evidence="2 3">
    <name type="scientific">Xylona heveae (strain CBS 132557 / TC161)</name>
    <dbReference type="NCBI Taxonomy" id="1328760"/>
    <lineage>
        <taxon>Eukaryota</taxon>
        <taxon>Fungi</taxon>
        <taxon>Dikarya</taxon>
        <taxon>Ascomycota</taxon>
        <taxon>Pezizomycotina</taxon>
        <taxon>Xylonomycetes</taxon>
        <taxon>Xylonales</taxon>
        <taxon>Xylonaceae</taxon>
        <taxon>Xylona</taxon>
    </lineage>
</organism>
<feature type="compositionally biased region" description="Acidic residues" evidence="1">
    <location>
        <begin position="764"/>
        <end position="773"/>
    </location>
</feature>
<feature type="region of interest" description="Disordered" evidence="1">
    <location>
        <begin position="760"/>
        <end position="783"/>
    </location>
</feature>
<sequence>MSVTSNIRVYVQWKEQTVFAGEDVECIITFKNVARDESRASTVNGFMPRGERQRKITPFQVPLSDASMSRNPAALASQARGHRPTLSLNVPSSNISSPHPSSPWSGRSNGSYTPGNAHKRSVSILSVGSDALPEEPPIHGSALPTIKPTRNHARSASLQILPNRARPPPSPLGHRSSTQASPMLRSTSPLIPLENGSDPSSSLRSSRRTSARPSASGTPDPGRPLRKPSGSFSQNFKFPAASPQIEPPSPNPQTFAGSSSNNKNPVPLSRQQSPKPPELSGPNLEHLNPTTKVLAGSSMNATPRSSGEFYSLSNNSTETLASEYGPQLLNKAPQRPNHLRSISHINPTSHPQSPENLMMGYVQIQGSFTLDGSLINQAPFEEVKRKGVVGGHGGGGVVGVEKSKRESGIFGAFGWSNIGESIGSLLGAGELSSIKEMRGIASAKSIPLISTPQSILFVDLRLAPGESRSYTYSFTLPRGLPASHKGKAIKVSYNLVIGTQRAGTLKSKQLVSQVEVPFRVFGAVNGRGEVLGHDLMSPYIILRDLARTQSIPGNMALTDLETFWNKKTSRPKQKESSLEDFLSYADTLLEAPRRSSSYGLISPTDVVPPHRMSSGEGGISSKEAIDFAILRSNARTATNQSTNRFEIARNGRRVAVLMLARPAYRLGETLTAVIDFKNADLPCYSVHAALESSEKVDPAIALRSGASIQRVTRRVHASQLESTLFARRVSFRPSIPVNASPEFLTSGVSLEWRLRVEFVTPSPSDEEEEDEQQAVEGGDGEGRGAMLLEEVSRDDRALVMAAVEGLACESFEVAVPIKVYGAVAAGVNAPVEGLSV</sequence>
<dbReference type="PANTHER" id="PTHR12507">
    <property type="entry name" value="REDUCED GROWTH PHENOTYPE 1 RGP1, YEAST -RELATED"/>
    <property type="match status" value="1"/>
</dbReference>
<dbReference type="STRING" id="1328760.A0A165A5T9"/>
<protein>
    <submittedName>
        <fullName evidence="2">Rgp1-domain-containing protein</fullName>
    </submittedName>
</protein>
<dbReference type="InterPro" id="IPR014848">
    <property type="entry name" value="Rgp1"/>
</dbReference>
<gene>
    <name evidence="2" type="ORF">L228DRAFT_250413</name>
</gene>
<evidence type="ECO:0000313" key="3">
    <source>
        <dbReference type="Proteomes" id="UP000076632"/>
    </source>
</evidence>
<feature type="compositionally biased region" description="Polar residues" evidence="1">
    <location>
        <begin position="175"/>
        <end position="189"/>
    </location>
</feature>
<dbReference type="RefSeq" id="XP_018185548.1">
    <property type="nucleotide sequence ID" value="XM_018333330.1"/>
</dbReference>
<dbReference type="Proteomes" id="UP000076632">
    <property type="component" value="Unassembled WGS sequence"/>
</dbReference>
<dbReference type="EMBL" id="KV407464">
    <property type="protein sequence ID" value="KZF19993.1"/>
    <property type="molecule type" value="Genomic_DNA"/>
</dbReference>
<evidence type="ECO:0000256" key="1">
    <source>
        <dbReference type="SAM" id="MobiDB-lite"/>
    </source>
</evidence>
<dbReference type="AlphaFoldDB" id="A0A165A5T9"/>
<keyword evidence="3" id="KW-1185">Reference proteome</keyword>
<feature type="region of interest" description="Disordered" evidence="1">
    <location>
        <begin position="130"/>
        <end position="289"/>
    </location>
</feature>
<feature type="region of interest" description="Disordered" evidence="1">
    <location>
        <begin position="62"/>
        <end position="117"/>
    </location>
</feature>
<feature type="compositionally biased region" description="Low complexity" evidence="1">
    <location>
        <begin position="91"/>
        <end position="108"/>
    </location>
</feature>
<reference evidence="2 3" key="1">
    <citation type="journal article" date="2016" name="Fungal Biol.">
        <title>The genome of Xylona heveae provides a window into fungal endophytism.</title>
        <authorList>
            <person name="Gazis R."/>
            <person name="Kuo A."/>
            <person name="Riley R."/>
            <person name="LaButti K."/>
            <person name="Lipzen A."/>
            <person name="Lin J."/>
            <person name="Amirebrahimi M."/>
            <person name="Hesse C.N."/>
            <person name="Spatafora J.W."/>
            <person name="Henrissat B."/>
            <person name="Hainaut M."/>
            <person name="Grigoriev I.V."/>
            <person name="Hibbett D.S."/>
        </authorList>
    </citation>
    <scope>NUCLEOTIDE SEQUENCE [LARGE SCALE GENOMIC DNA]</scope>
    <source>
        <strain evidence="2 3">TC161</strain>
    </source>
</reference>
<dbReference type="GeneID" id="28898467"/>
<dbReference type="Pfam" id="PF08737">
    <property type="entry name" value="Rgp1"/>
    <property type="match status" value="1"/>
</dbReference>
<proteinExistence type="predicted"/>
<dbReference type="InParanoid" id="A0A165A5T9"/>
<evidence type="ECO:0000313" key="2">
    <source>
        <dbReference type="EMBL" id="KZF19993.1"/>
    </source>
</evidence>
<accession>A0A165A5T9</accession>
<dbReference type="OMA" id="VLGHDLM"/>